<dbReference type="SUPFAM" id="SSF51445">
    <property type="entry name" value="(Trans)glycosidases"/>
    <property type="match status" value="1"/>
</dbReference>
<evidence type="ECO:0000256" key="3">
    <source>
        <dbReference type="RuleBase" id="RU361153"/>
    </source>
</evidence>
<dbReference type="InterPro" id="IPR017853">
    <property type="entry name" value="GH"/>
</dbReference>
<dbReference type="PANTHER" id="PTHR12631:SF10">
    <property type="entry name" value="BETA-XYLOSIDASE-LIKE PROTEIN-RELATED"/>
    <property type="match status" value="1"/>
</dbReference>
<dbReference type="InterPro" id="IPR051923">
    <property type="entry name" value="Glycosyl_Hydrolase_39"/>
</dbReference>
<dbReference type="Gene3D" id="3.20.20.80">
    <property type="entry name" value="Glycosidases"/>
    <property type="match status" value="1"/>
</dbReference>
<dbReference type="GO" id="GO:0000272">
    <property type="term" value="P:polysaccharide catabolic process"/>
    <property type="evidence" value="ECO:0007669"/>
    <property type="project" value="InterPro"/>
</dbReference>
<keyword evidence="1 3" id="KW-0378">Hydrolase</keyword>
<keyword evidence="2 3" id="KW-0326">Glycosidase</keyword>
<evidence type="ECO:0000256" key="4">
    <source>
        <dbReference type="SAM" id="SignalP"/>
    </source>
</evidence>
<comment type="similarity">
    <text evidence="3">Belongs to the glycosyl hydrolase 5 (cellulase A) family.</text>
</comment>
<dbReference type="AlphaFoldDB" id="A0A3M5PJG1"/>
<gene>
    <name evidence="6" type="ORF">ALP40_04945</name>
</gene>
<evidence type="ECO:0000256" key="1">
    <source>
        <dbReference type="ARBA" id="ARBA00022801"/>
    </source>
</evidence>
<dbReference type="PANTHER" id="PTHR12631">
    <property type="entry name" value="ALPHA-L-IDURONIDASE"/>
    <property type="match status" value="1"/>
</dbReference>
<proteinExistence type="inferred from homology"/>
<organism evidence="6 7">
    <name type="scientific">Pseudomonas viridiflava</name>
    <name type="common">Phytomonas viridiflava</name>
    <dbReference type="NCBI Taxonomy" id="33069"/>
    <lineage>
        <taxon>Bacteria</taxon>
        <taxon>Pseudomonadati</taxon>
        <taxon>Pseudomonadota</taxon>
        <taxon>Gammaproteobacteria</taxon>
        <taxon>Pseudomonadales</taxon>
        <taxon>Pseudomonadaceae</taxon>
        <taxon>Pseudomonas</taxon>
    </lineage>
</organism>
<name>A0A3M5PJG1_PSEVI</name>
<feature type="signal peptide" evidence="4">
    <location>
        <begin position="1"/>
        <end position="39"/>
    </location>
</feature>
<evidence type="ECO:0000313" key="7">
    <source>
        <dbReference type="Proteomes" id="UP000273854"/>
    </source>
</evidence>
<comment type="caution">
    <text evidence="6">The sequence shown here is derived from an EMBL/GenBank/DDBJ whole genome shotgun (WGS) entry which is preliminary data.</text>
</comment>
<keyword evidence="4" id="KW-0732">Signal</keyword>
<dbReference type="EMBL" id="RBTP01000012">
    <property type="protein sequence ID" value="RMT84317.1"/>
    <property type="molecule type" value="Genomic_DNA"/>
</dbReference>
<dbReference type="Pfam" id="PF00150">
    <property type="entry name" value="Cellulase"/>
    <property type="match status" value="1"/>
</dbReference>
<dbReference type="Proteomes" id="UP000273854">
    <property type="component" value="Unassembled WGS sequence"/>
</dbReference>
<evidence type="ECO:0000313" key="6">
    <source>
        <dbReference type="EMBL" id="RMT84317.1"/>
    </source>
</evidence>
<sequence>MRWCSGKPARCIEMSLRSTLWRSVAAALVTATLASASHAATVLKAPRPVVWQDFLGVNVQFQYFAPDIYQQQMARLDELGLNWVRLTIHWPIIEPQKNKLALTELDAAMEAIKAHHYNTLAYLVGSAPFASSAPADAQSRDQYPPKDFTAFAARMVTLAQRYPQVDNWQVWNEPNIVWLPKEDPAAYGRLLKTTADALRAALPDKTIVTAGMAYYSQMHSTPGYMLQSLLDNGLGSQNIVAAYHPYSEYPEGDSVPDRDFLVRANAMNQLLHSNGVSQVWATEWGWSSYDGPVEMQRLIGTSGQADYTLRRLALMSALGFQRIFLFNLSDLDERASARDQGYGLLDLQANPKPVYTALKNFLNVTGQRLSPADPPAVSKVPDDLYAVTWNREDGKRLLMFWSATGVTLNFPAINNAIVHDPLSGSRVPLSASQGITLALKPTLQILEWKP</sequence>
<dbReference type="InterPro" id="IPR001547">
    <property type="entry name" value="Glyco_hydro_5"/>
</dbReference>
<evidence type="ECO:0000256" key="2">
    <source>
        <dbReference type="ARBA" id="ARBA00023295"/>
    </source>
</evidence>
<feature type="domain" description="Glycoside hydrolase family 5" evidence="5">
    <location>
        <begin position="63"/>
        <end position="291"/>
    </location>
</feature>
<accession>A0A3M5PJG1</accession>
<reference evidence="6 7" key="1">
    <citation type="submission" date="2018-08" db="EMBL/GenBank/DDBJ databases">
        <title>Recombination of ecologically and evolutionarily significant loci maintains genetic cohesion in the Pseudomonas syringae species complex.</title>
        <authorList>
            <person name="Dillon M."/>
            <person name="Thakur S."/>
            <person name="Almeida R.N.D."/>
            <person name="Weir B.S."/>
            <person name="Guttman D.S."/>
        </authorList>
    </citation>
    <scope>NUCLEOTIDE SEQUENCE [LARGE SCALE GENOMIC DNA]</scope>
    <source>
        <strain evidence="6 7">ICMP 19473</strain>
    </source>
</reference>
<dbReference type="GO" id="GO:0004553">
    <property type="term" value="F:hydrolase activity, hydrolyzing O-glycosyl compounds"/>
    <property type="evidence" value="ECO:0007669"/>
    <property type="project" value="InterPro"/>
</dbReference>
<feature type="chain" id="PRO_5018263025" evidence="4">
    <location>
        <begin position="40"/>
        <end position="450"/>
    </location>
</feature>
<protein>
    <submittedName>
        <fullName evidence="6">Glycosyl hydrolase</fullName>
    </submittedName>
</protein>
<evidence type="ECO:0000259" key="5">
    <source>
        <dbReference type="Pfam" id="PF00150"/>
    </source>
</evidence>